<organism evidence="1 2">
    <name type="scientific">Microtus ochrogaster</name>
    <name type="common">Prairie vole</name>
    <dbReference type="NCBI Taxonomy" id="79684"/>
    <lineage>
        <taxon>Eukaryota</taxon>
        <taxon>Metazoa</taxon>
        <taxon>Chordata</taxon>
        <taxon>Craniata</taxon>
        <taxon>Vertebrata</taxon>
        <taxon>Euteleostomi</taxon>
        <taxon>Mammalia</taxon>
        <taxon>Eutheria</taxon>
        <taxon>Euarchontoglires</taxon>
        <taxon>Glires</taxon>
        <taxon>Rodentia</taxon>
        <taxon>Myomorpha</taxon>
        <taxon>Muroidea</taxon>
        <taxon>Cricetidae</taxon>
        <taxon>Arvicolinae</taxon>
        <taxon>Microtus</taxon>
    </lineage>
</organism>
<sequence>MANVIKCATGDIGDIMNSVDSSPGDLSLSESTLDGRTKLFVNMGFLTEEPSLQTNVPNVQPQIGSITSASRPFKCWKQMRKQISHVLGEMLICGMPIPE</sequence>
<protein>
    <submittedName>
        <fullName evidence="1">Putative sperm motility kinase W-like, incomplete match</fullName>
    </submittedName>
</protein>
<gene>
    <name evidence="1" type="ORF">LTLLF_208660</name>
</gene>
<dbReference type="Proteomes" id="UP000710432">
    <property type="component" value="Unassembled WGS sequence"/>
</dbReference>
<accession>A0A8J6H136</accession>
<dbReference type="EMBL" id="JAATJU010003625">
    <property type="protein sequence ID" value="KAH0519663.1"/>
    <property type="molecule type" value="Genomic_DNA"/>
</dbReference>
<dbReference type="GO" id="GO:0016301">
    <property type="term" value="F:kinase activity"/>
    <property type="evidence" value="ECO:0007669"/>
    <property type="project" value="UniProtKB-KW"/>
</dbReference>
<reference evidence="1" key="1">
    <citation type="submission" date="2020-03" db="EMBL/GenBank/DDBJ databases">
        <title>Studies in the Genomics of Life Span.</title>
        <authorList>
            <person name="Glass D."/>
        </authorList>
    </citation>
    <scope>NUCLEOTIDE SEQUENCE</scope>
    <source>
        <strain evidence="1">LTLLF</strain>
        <tissue evidence="1">Muscle</tissue>
    </source>
</reference>
<comment type="caution">
    <text evidence="1">The sequence shown here is derived from an EMBL/GenBank/DDBJ whole genome shotgun (WGS) entry which is preliminary data.</text>
</comment>
<proteinExistence type="predicted"/>
<keyword evidence="1" id="KW-0418">Kinase</keyword>
<evidence type="ECO:0000313" key="2">
    <source>
        <dbReference type="Proteomes" id="UP000710432"/>
    </source>
</evidence>
<evidence type="ECO:0000313" key="1">
    <source>
        <dbReference type="EMBL" id="KAH0519663.1"/>
    </source>
</evidence>
<dbReference type="AlphaFoldDB" id="A0A8J6H136"/>
<name>A0A8J6H136_MICOH</name>
<keyword evidence="1" id="KW-0808">Transferase</keyword>